<dbReference type="AlphaFoldDB" id="A0A9W9CYK6"/>
<sequence>MEFETASEDAPVPGNNGSPLTPDEDMGMISLLSPPSKDALRAFIQHGRTTKEEAASLFEFCLSSKFSWFDDEDSSTHDKNNNNNNNNNNAATRQMESGDSTHMSASSSSSSQNPPTQPQTPTFTHNSSIGLEYYLPADHLPGHDGVGLETFLRWLLASKPQPVPQEKVKKLYDMSRLPGHGTDEGFKALINAANAAPKGSEPVAPNASPIMAEFRSATTVDILASEQHAAFGQGFLSHSCEHEQLSELDRHSQVNHLSNQAQIDHSGQFLPTSQSGASMPNSSMPITVHQGSVQQFIAPAALDLSQRTNGSHSMISPVTASQHDDGGHIGNATSPSVGAAALDSPRTVAPQSSSQHSNGPQLIPQASSEPSELGNPSVGDSGNKIKLVCPMSKDCEKSVESDNETNAYKYLIEHIRRVHPDHHIPHLPSTKESVDKMINVEVAVCSLTVNGVPCDFRLAGQKGSRSPWRQALNHIRDVHPEKYHPGLAANKNSFVSMMKGGPVVRCPLPPKDDDPPCTKVCMGEKAYRSIIEHARRSHPDQYIKTPSSSKEGWLAILRHNGISTSAMQRSVSDGTSSSGQSSNSPAVQRQRSPRQLPIALTTLPAQTPATASGNPQAAVPQPQSSASISAEQDQAASPGGPRQFVQPYLLQHEVDAMALYQQNAHADPMTFDGQHGFVQAPFTADYSSQDLTHDAHGRHLSMDGALRPSFGDSIQPSQLDPTLGRLLFPSLSDNIEELQTQFTHAHVSQHNGFQPNQVTQAQAVQAYAYSASSAEPSKKKRERDDADDGDSGSQEPPSKRVSALSQSDAIGSAARQVSNGLTASGAIEGAIPSLTNERFGFSLEQLTGNHFSILIGATIIAMTTRTHKELSNKIHETLMQHWPSADQLAGAPPADIVEKMKDAGLILEPAKAVRLCDSLKTLANEYAKMPPTKNRRFGCNHYPSGAVHDVTDGEAFDAEDKGLATEAHAFNASWEISHVTRQHFVIDAWRIFGRDVLLGRAQDWSGTGATPGFEPEWKRVRPSDPSLRGFIGWMWMKEGVFWDPRTDAKQPLQELTRLAVNRGYVYFHTDGQIYLKISENPEAYELIDTSGASPSMARIVAGGISTGSTAMSPRPSSSAPDGFMNEPAPSNSFTPQGAAGQSLDPQHSVSLTSTAPLLGNAEESTFPDNFPLPIDGPDTHAGLSAFDGSMFDGGDGILNGNWGQYFE</sequence>
<dbReference type="GO" id="GO:0006281">
    <property type="term" value="P:DNA repair"/>
    <property type="evidence" value="ECO:0007669"/>
    <property type="project" value="InterPro"/>
</dbReference>
<dbReference type="Proteomes" id="UP001140453">
    <property type="component" value="Unassembled WGS sequence"/>
</dbReference>
<feature type="region of interest" description="Disordered" evidence="1">
    <location>
        <begin position="71"/>
        <end position="125"/>
    </location>
</feature>
<evidence type="ECO:0000313" key="2">
    <source>
        <dbReference type="EMBL" id="KAJ4394180.1"/>
    </source>
</evidence>
<feature type="region of interest" description="Disordered" evidence="1">
    <location>
        <begin position="606"/>
        <end position="643"/>
    </location>
</feature>
<dbReference type="InterPro" id="IPR011257">
    <property type="entry name" value="DNA_glycosylase"/>
</dbReference>
<evidence type="ECO:0000256" key="1">
    <source>
        <dbReference type="SAM" id="MobiDB-lite"/>
    </source>
</evidence>
<feature type="compositionally biased region" description="Polar residues" evidence="1">
    <location>
        <begin position="308"/>
        <end position="321"/>
    </location>
</feature>
<feature type="compositionally biased region" description="Polar residues" evidence="1">
    <location>
        <begin position="1106"/>
        <end position="1119"/>
    </location>
</feature>
<feature type="region of interest" description="Disordered" evidence="1">
    <location>
        <begin position="267"/>
        <end position="286"/>
    </location>
</feature>
<dbReference type="GO" id="GO:0003824">
    <property type="term" value="F:catalytic activity"/>
    <property type="evidence" value="ECO:0007669"/>
    <property type="project" value="InterPro"/>
</dbReference>
<dbReference type="SUPFAM" id="SSF48150">
    <property type="entry name" value="DNA-glycosylase"/>
    <property type="match status" value="1"/>
</dbReference>
<dbReference type="OrthoDB" id="10265068at2759"/>
<feature type="region of interest" description="Disordered" evidence="1">
    <location>
        <begin position="567"/>
        <end position="593"/>
    </location>
</feature>
<proteinExistence type="predicted"/>
<protein>
    <submittedName>
        <fullName evidence="2">Uncharacterized protein</fullName>
    </submittedName>
</protein>
<feature type="region of interest" description="Disordered" evidence="1">
    <location>
        <begin position="767"/>
        <end position="807"/>
    </location>
</feature>
<keyword evidence="3" id="KW-1185">Reference proteome</keyword>
<dbReference type="Gene3D" id="1.10.340.30">
    <property type="entry name" value="Hypothetical protein, domain 2"/>
    <property type="match status" value="1"/>
</dbReference>
<evidence type="ECO:0000313" key="3">
    <source>
        <dbReference type="Proteomes" id="UP001140453"/>
    </source>
</evidence>
<reference evidence="2" key="1">
    <citation type="submission" date="2022-10" db="EMBL/GenBank/DDBJ databases">
        <title>Tapping the CABI collections for fungal endophytes: first genome assemblies for Collariella, Neodidymelliopsis, Ascochyta clinopodiicola, Didymella pomorum, Didymosphaeria variabile, Neocosmospora piperis and Neocucurbitaria cava.</title>
        <authorList>
            <person name="Hill R."/>
        </authorList>
    </citation>
    <scope>NUCLEOTIDE SEQUENCE</scope>
    <source>
        <strain evidence="2">IMI 355082</strain>
    </source>
</reference>
<feature type="compositionally biased region" description="Low complexity" evidence="1">
    <location>
        <begin position="570"/>
        <end position="584"/>
    </location>
</feature>
<gene>
    <name evidence="2" type="ORF">N0V93_003397</name>
</gene>
<feature type="compositionally biased region" description="Low complexity" evidence="1">
    <location>
        <begin position="97"/>
        <end position="122"/>
    </location>
</feature>
<accession>A0A9W9CYK6</accession>
<dbReference type="EMBL" id="JAPEVB010000002">
    <property type="protein sequence ID" value="KAJ4394180.1"/>
    <property type="molecule type" value="Genomic_DNA"/>
</dbReference>
<name>A0A9W9CYK6_9PEZI</name>
<organism evidence="2 3">
    <name type="scientific">Gnomoniopsis smithogilvyi</name>
    <dbReference type="NCBI Taxonomy" id="1191159"/>
    <lineage>
        <taxon>Eukaryota</taxon>
        <taxon>Fungi</taxon>
        <taxon>Dikarya</taxon>
        <taxon>Ascomycota</taxon>
        <taxon>Pezizomycotina</taxon>
        <taxon>Sordariomycetes</taxon>
        <taxon>Sordariomycetidae</taxon>
        <taxon>Diaporthales</taxon>
        <taxon>Gnomoniaceae</taxon>
        <taxon>Gnomoniopsis</taxon>
    </lineage>
</organism>
<feature type="region of interest" description="Disordered" evidence="1">
    <location>
        <begin position="1"/>
        <end position="33"/>
    </location>
</feature>
<feature type="compositionally biased region" description="Polar residues" evidence="1">
    <location>
        <begin position="621"/>
        <end position="635"/>
    </location>
</feature>
<comment type="caution">
    <text evidence="2">The sequence shown here is derived from an EMBL/GenBank/DDBJ whole genome shotgun (WGS) entry which is preliminary data.</text>
</comment>
<feature type="compositionally biased region" description="Polar residues" evidence="1">
    <location>
        <begin position="349"/>
        <end position="370"/>
    </location>
</feature>
<feature type="region of interest" description="Disordered" evidence="1">
    <location>
        <begin position="1106"/>
        <end position="1147"/>
    </location>
</feature>
<feature type="region of interest" description="Disordered" evidence="1">
    <location>
        <begin position="308"/>
        <end position="385"/>
    </location>
</feature>